<proteinExistence type="predicted"/>
<reference evidence="1 2" key="1">
    <citation type="submission" date="2018-10" db="EMBL/GenBank/DDBJ databases">
        <title>Genomic Encyclopedia of Archaeal and Bacterial Type Strains, Phase II (KMG-II): from individual species to whole genera.</title>
        <authorList>
            <person name="Goeker M."/>
        </authorList>
    </citation>
    <scope>NUCLEOTIDE SEQUENCE [LARGE SCALE GENOMIC DNA]</scope>
    <source>
        <strain evidence="1 2">DSM 45657</strain>
    </source>
</reference>
<gene>
    <name evidence="1" type="ORF">CLV68_1843</name>
</gene>
<dbReference type="SUPFAM" id="SSF52540">
    <property type="entry name" value="P-loop containing nucleoside triphosphate hydrolases"/>
    <property type="match status" value="1"/>
</dbReference>
<dbReference type="InterPro" id="IPR027417">
    <property type="entry name" value="P-loop_NTPase"/>
</dbReference>
<organism evidence="1 2">
    <name type="scientific">Actinokineospora cianjurensis</name>
    <dbReference type="NCBI Taxonomy" id="585224"/>
    <lineage>
        <taxon>Bacteria</taxon>
        <taxon>Bacillati</taxon>
        <taxon>Actinomycetota</taxon>
        <taxon>Actinomycetes</taxon>
        <taxon>Pseudonocardiales</taxon>
        <taxon>Pseudonocardiaceae</taxon>
        <taxon>Actinokineospora</taxon>
    </lineage>
</organism>
<dbReference type="OrthoDB" id="530015at2"/>
<accession>A0A421B9T1</accession>
<evidence type="ECO:0000313" key="2">
    <source>
        <dbReference type="Proteomes" id="UP000282454"/>
    </source>
</evidence>
<comment type="caution">
    <text evidence="1">The sequence shown here is derived from an EMBL/GenBank/DDBJ whole genome shotgun (WGS) entry which is preliminary data.</text>
</comment>
<evidence type="ECO:0000313" key="1">
    <source>
        <dbReference type="EMBL" id="RLK61306.1"/>
    </source>
</evidence>
<dbReference type="Proteomes" id="UP000282454">
    <property type="component" value="Unassembled WGS sequence"/>
</dbReference>
<dbReference type="AlphaFoldDB" id="A0A421B9T1"/>
<dbReference type="Gene3D" id="3.40.50.300">
    <property type="entry name" value="P-loop containing nucleotide triphosphate hydrolases"/>
    <property type="match status" value="1"/>
</dbReference>
<dbReference type="EMBL" id="RCDD01000001">
    <property type="protein sequence ID" value="RLK61306.1"/>
    <property type="molecule type" value="Genomic_DNA"/>
</dbReference>
<protein>
    <recommendedName>
        <fullName evidence="3">Dynamin family protein</fullName>
    </recommendedName>
</protein>
<evidence type="ECO:0008006" key="3">
    <source>
        <dbReference type="Google" id="ProtNLM"/>
    </source>
</evidence>
<keyword evidence="2" id="KW-1185">Reference proteome</keyword>
<sequence>MLDDEVAAFVAARRARVPGVVAEVEAWRRAERALTRAGAGAGVLAGVSAVIGDLRRVVARLDRAAIAVAVGGKRGTGKSTLARSIAGLNPAALPAAPGARLVLRAGPRRRATLLPRTFADLRASHLRPRHLLLGLPEPPTSAADLRAWRYPEPGDQGYLACAHPSLLADLRAIQASSVDLLDRRGRPLRYDDPLDAAAAAARAPHAVREVLVERERVPISLYDLPSTGAVTISTDLHVVTGLDIDVVLHVVRGHWCDADARAAAVLREAGAPVLVVLNGGESAPRGVDPLTALQADVRDREAVAAEVVAPLLRDLANRIPVVDAELLAEVRAGAEPLRVELAEHADLAECGFPPSADTGRPG</sequence>
<dbReference type="RefSeq" id="WP_121389983.1">
    <property type="nucleotide sequence ID" value="NZ_RCDD01000001.1"/>
</dbReference>
<name>A0A421B9T1_9PSEU</name>